<feature type="compositionally biased region" description="Basic residues" evidence="6">
    <location>
        <begin position="343"/>
        <end position="352"/>
    </location>
</feature>
<dbReference type="GO" id="GO:0004252">
    <property type="term" value="F:serine-type endopeptidase activity"/>
    <property type="evidence" value="ECO:0007669"/>
    <property type="project" value="UniProtKB-UniRule"/>
</dbReference>
<keyword evidence="7" id="KW-1133">Transmembrane helix</keyword>
<keyword evidence="7" id="KW-0812">Transmembrane</keyword>
<evidence type="ECO:0000256" key="6">
    <source>
        <dbReference type="SAM" id="MobiDB-lite"/>
    </source>
</evidence>
<evidence type="ECO:0000256" key="3">
    <source>
        <dbReference type="ARBA" id="ARBA00022801"/>
    </source>
</evidence>
<keyword evidence="10" id="KW-1185">Reference proteome</keyword>
<name>A0A7W7QXP1_KITKI</name>
<keyword evidence="3 5" id="KW-0378">Hydrolase</keyword>
<feature type="active site" description="Charge relay system" evidence="5">
    <location>
        <position position="43"/>
    </location>
</feature>
<reference evidence="9 10" key="1">
    <citation type="submission" date="2020-08" db="EMBL/GenBank/DDBJ databases">
        <title>Sequencing the genomes of 1000 actinobacteria strains.</title>
        <authorList>
            <person name="Klenk H.-P."/>
        </authorList>
    </citation>
    <scope>NUCLEOTIDE SEQUENCE [LARGE SCALE GENOMIC DNA]</scope>
    <source>
        <strain evidence="9 10">DSM 41654</strain>
    </source>
</reference>
<keyword evidence="2 5" id="KW-0645">Protease</keyword>
<evidence type="ECO:0000256" key="2">
    <source>
        <dbReference type="ARBA" id="ARBA00022670"/>
    </source>
</evidence>
<dbReference type="Proteomes" id="UP000540506">
    <property type="component" value="Unassembled WGS sequence"/>
</dbReference>
<evidence type="ECO:0000313" key="10">
    <source>
        <dbReference type="Proteomes" id="UP000540506"/>
    </source>
</evidence>
<dbReference type="InterPro" id="IPR023827">
    <property type="entry name" value="Peptidase_S8_Asp-AS"/>
</dbReference>
<dbReference type="PANTHER" id="PTHR43806:SF11">
    <property type="entry name" value="CEREVISIN-RELATED"/>
    <property type="match status" value="1"/>
</dbReference>
<dbReference type="AlphaFoldDB" id="A0A7W7QXP1"/>
<dbReference type="InterPro" id="IPR022398">
    <property type="entry name" value="Peptidase_S8_His-AS"/>
</dbReference>
<evidence type="ECO:0000256" key="1">
    <source>
        <dbReference type="ARBA" id="ARBA00011073"/>
    </source>
</evidence>
<keyword evidence="4 5" id="KW-0720">Serine protease</keyword>
<feature type="region of interest" description="Disordered" evidence="6">
    <location>
        <begin position="254"/>
        <end position="277"/>
    </location>
</feature>
<dbReference type="PROSITE" id="PS00136">
    <property type="entry name" value="SUBTILASE_ASP"/>
    <property type="match status" value="1"/>
</dbReference>
<proteinExistence type="inferred from homology"/>
<dbReference type="GO" id="GO:0006508">
    <property type="term" value="P:proteolysis"/>
    <property type="evidence" value="ECO:0007669"/>
    <property type="project" value="UniProtKB-KW"/>
</dbReference>
<evidence type="ECO:0000256" key="5">
    <source>
        <dbReference type="PROSITE-ProRule" id="PRU01240"/>
    </source>
</evidence>
<keyword evidence="7" id="KW-0472">Membrane</keyword>
<comment type="caution">
    <text evidence="9">The sequence shown here is derived from an EMBL/GenBank/DDBJ whole genome shotgun (WGS) entry which is preliminary data.</text>
</comment>
<dbReference type="SUPFAM" id="SSF52743">
    <property type="entry name" value="Subtilisin-like"/>
    <property type="match status" value="1"/>
</dbReference>
<dbReference type="InterPro" id="IPR050131">
    <property type="entry name" value="Peptidase_S8_subtilisin-like"/>
</dbReference>
<organism evidence="9 10">
    <name type="scientific">Kitasatospora kifunensis</name>
    <name type="common">Streptomyces kifunensis</name>
    <dbReference type="NCBI Taxonomy" id="58351"/>
    <lineage>
        <taxon>Bacteria</taxon>
        <taxon>Bacillati</taxon>
        <taxon>Actinomycetota</taxon>
        <taxon>Actinomycetes</taxon>
        <taxon>Kitasatosporales</taxon>
        <taxon>Streptomycetaceae</taxon>
        <taxon>Kitasatospora</taxon>
    </lineage>
</organism>
<feature type="active site" description="Charge relay system" evidence="5">
    <location>
        <position position="7"/>
    </location>
</feature>
<accession>A0A7W7QXP1</accession>
<dbReference type="Gene3D" id="3.40.50.200">
    <property type="entry name" value="Peptidase S8/S53 domain"/>
    <property type="match status" value="1"/>
</dbReference>
<dbReference type="InterPro" id="IPR000209">
    <property type="entry name" value="Peptidase_S8/S53_dom"/>
</dbReference>
<evidence type="ECO:0000256" key="7">
    <source>
        <dbReference type="SAM" id="Phobius"/>
    </source>
</evidence>
<evidence type="ECO:0000259" key="8">
    <source>
        <dbReference type="Pfam" id="PF00082"/>
    </source>
</evidence>
<dbReference type="PROSITE" id="PS51892">
    <property type="entry name" value="SUBTILASE"/>
    <property type="match status" value="1"/>
</dbReference>
<feature type="active site" description="Charge relay system" evidence="5">
    <location>
        <position position="200"/>
    </location>
</feature>
<feature type="domain" description="Peptidase S8/S53" evidence="8">
    <location>
        <begin position="2"/>
        <end position="247"/>
    </location>
</feature>
<dbReference type="InterPro" id="IPR036852">
    <property type="entry name" value="Peptidase_S8/S53_dom_sf"/>
</dbReference>
<evidence type="ECO:0000256" key="4">
    <source>
        <dbReference type="ARBA" id="ARBA00022825"/>
    </source>
</evidence>
<protein>
    <submittedName>
        <fullName evidence="9">Type VII secretion-associated serine protease mycosin</fullName>
    </submittedName>
</protein>
<feature type="region of interest" description="Disordered" evidence="6">
    <location>
        <begin position="308"/>
        <end position="352"/>
    </location>
</feature>
<feature type="compositionally biased region" description="Polar residues" evidence="6">
    <location>
        <begin position="255"/>
        <end position="266"/>
    </location>
</feature>
<dbReference type="InterPro" id="IPR015500">
    <property type="entry name" value="Peptidase_S8_subtilisin-rel"/>
</dbReference>
<dbReference type="PRINTS" id="PR00723">
    <property type="entry name" value="SUBTILISIN"/>
</dbReference>
<comment type="similarity">
    <text evidence="1 5">Belongs to the peptidase S8 family.</text>
</comment>
<evidence type="ECO:0000313" key="9">
    <source>
        <dbReference type="EMBL" id="MBB4921575.1"/>
    </source>
</evidence>
<feature type="region of interest" description="Disordered" evidence="6">
    <location>
        <begin position="23"/>
        <end position="43"/>
    </location>
</feature>
<gene>
    <name evidence="9" type="ORF">FHR34_000568</name>
</gene>
<sequence length="352" mass="35210">MTVAVIDSGISAAHPDLTGQVLPGTSLLGDGGDGRTDTSGDSHGTAIAGIIAATGGPAPGNGMVGLAPAAKVLPVRVTAGSQASSSAIAQGIVWAADHGAQIINMSMGSPDPDPLLRQAVSYALGKDIVLVASAGNAGQSGNAPMYPAAFPGVVSVSGTDENGAFWAPSESGHGITLAAPATDLYSTNDQGQYVHADGTSYAAAYVSAAAALVRSHEPHLTAGQVIRRLITTTSQHHNRPDPHLGYGELNPLAALTSTADPGSSDNPLLHPDAAPPVTTTGHSTALTIAAATLGAAVLGIAATVLLRRRRQPSTPPATNTTAQSKRKQAPPKPRGGAASTPQPKKRSGNHPR</sequence>
<dbReference type="EMBL" id="JACHJV010000001">
    <property type="protein sequence ID" value="MBB4921575.1"/>
    <property type="molecule type" value="Genomic_DNA"/>
</dbReference>
<dbReference type="PROSITE" id="PS00137">
    <property type="entry name" value="SUBTILASE_HIS"/>
    <property type="match status" value="1"/>
</dbReference>
<feature type="transmembrane region" description="Helical" evidence="7">
    <location>
        <begin position="285"/>
        <end position="306"/>
    </location>
</feature>
<dbReference type="Pfam" id="PF00082">
    <property type="entry name" value="Peptidase_S8"/>
    <property type="match status" value="1"/>
</dbReference>
<dbReference type="PANTHER" id="PTHR43806">
    <property type="entry name" value="PEPTIDASE S8"/>
    <property type="match status" value="1"/>
</dbReference>